<name>A0AB39QL74_9ACTN</name>
<dbReference type="GO" id="GO:0004252">
    <property type="term" value="F:serine-type endopeptidase activity"/>
    <property type="evidence" value="ECO:0007669"/>
    <property type="project" value="InterPro"/>
</dbReference>
<dbReference type="SUPFAM" id="SSF52743">
    <property type="entry name" value="Subtilisin-like"/>
    <property type="match status" value="1"/>
</dbReference>
<dbReference type="GO" id="GO:0004180">
    <property type="term" value="F:carboxypeptidase activity"/>
    <property type="evidence" value="ECO:0007669"/>
    <property type="project" value="UniProtKB-KW"/>
</dbReference>
<dbReference type="RefSeq" id="WP_369222613.1">
    <property type="nucleotide sequence ID" value="NZ_CP163441.1"/>
</dbReference>
<evidence type="ECO:0000256" key="3">
    <source>
        <dbReference type="ARBA" id="ARBA00022825"/>
    </source>
</evidence>
<dbReference type="Pfam" id="PF24681">
    <property type="entry name" value="Kelch_KLHDC2_KLHL20_DRC7"/>
    <property type="match status" value="1"/>
</dbReference>
<dbReference type="SUPFAM" id="SSF117281">
    <property type="entry name" value="Kelch motif"/>
    <property type="match status" value="1"/>
</dbReference>
<dbReference type="PROSITE" id="PS51695">
    <property type="entry name" value="SEDOLISIN"/>
    <property type="match status" value="1"/>
</dbReference>
<dbReference type="AlphaFoldDB" id="A0AB39QL74"/>
<dbReference type="PROSITE" id="PS51318">
    <property type="entry name" value="TAT"/>
    <property type="match status" value="1"/>
</dbReference>
<dbReference type="CDD" id="cd04056">
    <property type="entry name" value="Peptidases_S53"/>
    <property type="match status" value="1"/>
</dbReference>
<dbReference type="Gene3D" id="2.60.40.1120">
    <property type="entry name" value="Carboxypeptidase-like, regulatory domain"/>
    <property type="match status" value="3"/>
</dbReference>
<feature type="signal peptide" evidence="5">
    <location>
        <begin position="1"/>
        <end position="31"/>
    </location>
</feature>
<gene>
    <name evidence="7" type="ORF">AB5J52_15115</name>
</gene>
<dbReference type="PROSITE" id="PS00138">
    <property type="entry name" value="SUBTILASE_SER"/>
    <property type="match status" value="1"/>
</dbReference>
<evidence type="ECO:0000259" key="6">
    <source>
        <dbReference type="PROSITE" id="PS51695"/>
    </source>
</evidence>
<evidence type="ECO:0000256" key="2">
    <source>
        <dbReference type="ARBA" id="ARBA00022801"/>
    </source>
</evidence>
<keyword evidence="3" id="KW-0720">Serine protease</keyword>
<reference evidence="7" key="1">
    <citation type="submission" date="2024-07" db="EMBL/GenBank/DDBJ databases">
        <authorList>
            <person name="Yu S.T."/>
        </authorList>
    </citation>
    <scope>NUCLEOTIDE SEQUENCE</scope>
    <source>
        <strain evidence="7">R39</strain>
    </source>
</reference>
<dbReference type="EMBL" id="CP163441">
    <property type="protein sequence ID" value="XDQ43486.1"/>
    <property type="molecule type" value="Genomic_DNA"/>
</dbReference>
<feature type="compositionally biased region" description="Low complexity" evidence="4">
    <location>
        <begin position="29"/>
        <end position="49"/>
    </location>
</feature>
<dbReference type="NCBIfam" id="NF038128">
    <property type="entry name" value="choice_anch_J"/>
    <property type="match status" value="1"/>
</dbReference>
<evidence type="ECO:0000256" key="5">
    <source>
        <dbReference type="SAM" id="SignalP"/>
    </source>
</evidence>
<evidence type="ECO:0000256" key="1">
    <source>
        <dbReference type="ARBA" id="ARBA00022670"/>
    </source>
</evidence>
<dbReference type="InterPro" id="IPR015915">
    <property type="entry name" value="Kelch-typ_b-propeller"/>
</dbReference>
<dbReference type="InterPro" id="IPR006311">
    <property type="entry name" value="TAT_signal"/>
</dbReference>
<dbReference type="Gene3D" id="2.120.10.80">
    <property type="entry name" value="Kelch-type beta propeller"/>
    <property type="match status" value="1"/>
</dbReference>
<dbReference type="PANTHER" id="PTHR46375:SF3">
    <property type="entry name" value="KELCH REPEAT AND BTB DOMAIN-CONTAINING PROTEIN 13"/>
    <property type="match status" value="1"/>
</dbReference>
<dbReference type="Pfam" id="PF13620">
    <property type="entry name" value="CarboxypepD_reg"/>
    <property type="match status" value="1"/>
</dbReference>
<feature type="region of interest" description="Disordered" evidence="4">
    <location>
        <begin position="266"/>
        <end position="297"/>
    </location>
</feature>
<protein>
    <submittedName>
        <fullName evidence="7">Carboxypeptidase regulatory-like domain-containing protein</fullName>
    </submittedName>
</protein>
<evidence type="ECO:0000256" key="4">
    <source>
        <dbReference type="SAM" id="MobiDB-lite"/>
    </source>
</evidence>
<feature type="region of interest" description="Disordered" evidence="4">
    <location>
        <begin position="29"/>
        <end position="56"/>
    </location>
</feature>
<proteinExistence type="predicted"/>
<dbReference type="InterPro" id="IPR006652">
    <property type="entry name" value="Kelch_1"/>
</dbReference>
<organism evidence="7">
    <name type="scientific">Streptomyces sp. R39</name>
    <dbReference type="NCBI Taxonomy" id="3238631"/>
    <lineage>
        <taxon>Bacteria</taxon>
        <taxon>Bacillati</taxon>
        <taxon>Actinomycetota</taxon>
        <taxon>Actinomycetes</taxon>
        <taxon>Kitasatosporales</taxon>
        <taxon>Streptomycetaceae</taxon>
        <taxon>Streptomyces</taxon>
    </lineage>
</organism>
<dbReference type="InterPro" id="IPR036852">
    <property type="entry name" value="Peptidase_S8/S53_dom_sf"/>
</dbReference>
<dbReference type="GO" id="GO:0006508">
    <property type="term" value="P:proteolysis"/>
    <property type="evidence" value="ECO:0007669"/>
    <property type="project" value="UniProtKB-KW"/>
</dbReference>
<feature type="domain" description="Peptidase S53" evidence="6">
    <location>
        <begin position="89"/>
        <end position="426"/>
    </location>
</feature>
<dbReference type="InterPro" id="IPR030400">
    <property type="entry name" value="Sedolisin_dom"/>
</dbReference>
<dbReference type="InterPro" id="IPR013784">
    <property type="entry name" value="Carb-bd-like_fold"/>
</dbReference>
<sequence length="1268" mass="131225">MPRRGRRPLLGAGLVSTALLATLGAAAPGRAATVAETTPPPTTSTRPLPGHVEPLCGPPKPHEFTCFGLRRTDVTPSRGLRTTGEAPDGFGPADLRSAYGLPADGGAGRTIAVVDAFDNPNAEADLAVYRAQYGLPACTTANGCFTKVDQRGGTAYPDPDPGWAGEISLDLDMISAVAPNARILLVEADKAGIDDLGSAVDQAVALGAGYVSNSYGSNYLSYPEDPAEAASDVHYDHPGVAIVASSGDSRYGVAYPAASPHVTAVGGTTLTKTPDTPRGWSESVWSHDGGGTGSGCSQYEPKPAFQQDTGCPGRTVADVSAVADPATGVAVYDSYGDSGGWGVAGGTSASAPIITGVYADAGAPVAGTHPNVYPYASGGAGLHDVTEGGNGRCAPAYLCTAGPGYDGPTGLGTPDGLRAFRMGPHGTLSGTVTDKTSGAPVAAAAVTAGIFTTTTDSAGRYSLPLPAGTHEVRISAYGFAPDGTADVEVADGATTTRDVALRKLPTHRVSGTVADASGHGWPLHARITVEGVPGAPVWSDAYTGAYRLDLPENHTYTLRVVSDDSHYRSLTRRVTVRSADRTVRLGLPADTWAVADDPAYRLRVDTLDTQSFDSPNGAPPGWSIVDLAGTGHVWSLDDPGGRGNNTGGSGGFAIADSDDAGGDVAMDTLLVSPVYDFARSGDPELAFSTDYEGSGDQTGDVEVTADGGRTWKSVWHQDQIWASGRVEIPLTDYAGKNEVQVRFHFTGPGLLWAVDDVTVAERVLTPVRGGMLTGVVTDANTGRGLVGAQVRSGSTRGPAAQSLADAGDPRVGDGLYRLFVPGGGRHTVTVGKPSYRTAFRTLVVPADRTTRAPFTLKAGRLAFGTTRIDATTTPGGRVTRKVTVRNTGTAPVTLRFGERTGTGAAPAAPGTAWRPLPDLPVPVMDNAVENHRGRIYSALGSQDGNTPTADLYVYDPAAGTWSRGVSAPEPRQATAHGFIGDRLYTTGGWAPGEQVSRTTQIYDAATKTWANGPDLPEGRFGTASAVLDGRLYVVGGCTNTSCSSTVYVLNPGTGRWSRAADYPQTISWASCGAIDGKVYCAGGTEDYVETDAAYVYDPASNSWQPTARMPVGLAAGSYAAAGGRLLVSGGFKRVGVNRVLTAESYAYDPGTDSWTRLSDAPTAVYRGGGAPGMYQVGGSGEIRFPVPTATARQLPGWDETETDVDWLSESPGHLTLRPGGSTSFTVTLDARAIKRPGHRTASVIPLGDTPYWVPPIPVSLHVVKPSAR</sequence>
<dbReference type="SUPFAM" id="SSF49452">
    <property type="entry name" value="Starch-binding domain-like"/>
    <property type="match status" value="1"/>
</dbReference>
<dbReference type="InterPro" id="IPR023828">
    <property type="entry name" value="Peptidase_S8_Ser-AS"/>
</dbReference>
<dbReference type="Gene3D" id="2.60.120.200">
    <property type="match status" value="1"/>
</dbReference>
<dbReference type="Gene3D" id="3.40.50.200">
    <property type="entry name" value="Peptidase S8/S53 domain"/>
    <property type="match status" value="1"/>
</dbReference>
<dbReference type="SUPFAM" id="SSF49464">
    <property type="entry name" value="Carboxypeptidase regulatory domain-like"/>
    <property type="match status" value="1"/>
</dbReference>
<keyword evidence="5" id="KW-0732">Signal</keyword>
<dbReference type="PANTHER" id="PTHR46375">
    <property type="entry name" value="KELCH REPEAT AND BTB DOMAIN-CONTAINING PROTEIN 13-RELATED"/>
    <property type="match status" value="1"/>
</dbReference>
<dbReference type="Pfam" id="PF01344">
    <property type="entry name" value="Kelch_1"/>
    <property type="match status" value="1"/>
</dbReference>
<keyword evidence="2" id="KW-0378">Hydrolase</keyword>
<dbReference type="InterPro" id="IPR052392">
    <property type="entry name" value="Kelch-BTB_domain-containing"/>
</dbReference>
<feature type="chain" id="PRO_5044314871" evidence="5">
    <location>
        <begin position="32"/>
        <end position="1268"/>
    </location>
</feature>
<keyword evidence="7" id="KW-0121">Carboxypeptidase</keyword>
<evidence type="ECO:0000313" key="7">
    <source>
        <dbReference type="EMBL" id="XDQ43486.1"/>
    </source>
</evidence>
<dbReference type="SMART" id="SM00612">
    <property type="entry name" value="Kelch"/>
    <property type="match status" value="5"/>
</dbReference>
<dbReference type="GO" id="GO:0030246">
    <property type="term" value="F:carbohydrate binding"/>
    <property type="evidence" value="ECO:0007669"/>
    <property type="project" value="InterPro"/>
</dbReference>
<accession>A0AB39QL74</accession>
<dbReference type="InterPro" id="IPR008969">
    <property type="entry name" value="CarboxyPept-like_regulatory"/>
</dbReference>
<keyword evidence="1" id="KW-0645">Protease</keyword>